<feature type="compositionally biased region" description="Basic and acidic residues" evidence="1">
    <location>
        <begin position="155"/>
        <end position="170"/>
    </location>
</feature>
<evidence type="ECO:0000313" key="3">
    <source>
        <dbReference type="Proteomes" id="UP000748025"/>
    </source>
</evidence>
<feature type="compositionally biased region" description="Basic residues" evidence="1">
    <location>
        <begin position="139"/>
        <end position="154"/>
    </location>
</feature>
<feature type="region of interest" description="Disordered" evidence="1">
    <location>
        <begin position="1"/>
        <end position="54"/>
    </location>
</feature>
<accession>A0A9P7NA79</accession>
<feature type="non-terminal residue" evidence="2">
    <location>
        <position position="1"/>
    </location>
</feature>
<feature type="compositionally biased region" description="Basic residues" evidence="1">
    <location>
        <begin position="78"/>
        <end position="99"/>
    </location>
</feature>
<feature type="non-terminal residue" evidence="2">
    <location>
        <position position="170"/>
    </location>
</feature>
<proteinExistence type="predicted"/>
<dbReference type="Proteomes" id="UP000748025">
    <property type="component" value="Unassembled WGS sequence"/>
</dbReference>
<protein>
    <submittedName>
        <fullName evidence="2">Uncharacterized protein</fullName>
    </submittedName>
</protein>
<dbReference type="AlphaFoldDB" id="A0A9P7NA79"/>
<evidence type="ECO:0000256" key="1">
    <source>
        <dbReference type="SAM" id="MobiDB-lite"/>
    </source>
</evidence>
<feature type="region of interest" description="Disordered" evidence="1">
    <location>
        <begin position="72"/>
        <end position="170"/>
    </location>
</feature>
<evidence type="ECO:0000313" key="2">
    <source>
        <dbReference type="EMBL" id="KAG6008404.1"/>
    </source>
</evidence>
<name>A0A9P7NA79_9HYPO</name>
<gene>
    <name evidence="2" type="ORF">E4U43_000157</name>
</gene>
<comment type="caution">
    <text evidence="2">The sequence shown here is derived from an EMBL/GenBank/DDBJ whole genome shotgun (WGS) entry which is preliminary data.</text>
</comment>
<reference evidence="2" key="1">
    <citation type="journal article" date="2020" name="bioRxiv">
        <title>Whole genome comparisons of ergot fungi reveals the divergence and evolution of species within the genus Claviceps are the result of varying mechanisms driving genome evolution and host range expansion.</title>
        <authorList>
            <person name="Wyka S.A."/>
            <person name="Mondo S.J."/>
            <person name="Liu M."/>
            <person name="Dettman J."/>
            <person name="Nalam V."/>
            <person name="Broders K.D."/>
        </authorList>
    </citation>
    <scope>NUCLEOTIDE SEQUENCE</scope>
    <source>
        <strain evidence="2">CCC 602</strain>
    </source>
</reference>
<organism evidence="2 3">
    <name type="scientific">Claviceps pusilla</name>
    <dbReference type="NCBI Taxonomy" id="123648"/>
    <lineage>
        <taxon>Eukaryota</taxon>
        <taxon>Fungi</taxon>
        <taxon>Dikarya</taxon>
        <taxon>Ascomycota</taxon>
        <taxon>Pezizomycotina</taxon>
        <taxon>Sordariomycetes</taxon>
        <taxon>Hypocreomycetidae</taxon>
        <taxon>Hypocreales</taxon>
        <taxon>Clavicipitaceae</taxon>
        <taxon>Claviceps</taxon>
    </lineage>
</organism>
<sequence>TPFSTNASSSATRPPKSAKPSPSGKATPTSWKRISRGENPVSRPWQPRRRAGSAPRWTWTWMPLRRGGCRARTLIGCGRRRRRRRRRSSSSRRSSRRLPTRSEAGRCGGRTCGRDLFTAGTRTSGTGMWMATRSSMGRRGARPRRSGLRRRRKGGWREGRGRERRGCRIT</sequence>
<keyword evidence="3" id="KW-1185">Reference proteome</keyword>
<dbReference type="EMBL" id="SRPW01001044">
    <property type="protein sequence ID" value="KAG6008404.1"/>
    <property type="molecule type" value="Genomic_DNA"/>
</dbReference>
<feature type="compositionally biased region" description="Low complexity" evidence="1">
    <location>
        <begin position="7"/>
        <end position="28"/>
    </location>
</feature>